<accession>A0A1I8N6S2</accession>
<comment type="subcellular location">
    <subcellularLocation>
        <location evidence="1">Cell membrane</location>
        <topology evidence="1">Multi-pass membrane protein</topology>
    </subcellularLocation>
</comment>
<evidence type="ECO:0000256" key="5">
    <source>
        <dbReference type="ARBA" id="ARBA00023136"/>
    </source>
</evidence>
<evidence type="ECO:0000256" key="1">
    <source>
        <dbReference type="ARBA" id="ARBA00004651"/>
    </source>
</evidence>
<dbReference type="PANTHER" id="PTHR42643">
    <property type="entry name" value="IONOTROPIC RECEPTOR 20A-RELATED"/>
    <property type="match status" value="1"/>
</dbReference>
<evidence type="ECO:0000313" key="10">
    <source>
        <dbReference type="Proteomes" id="UP001652621"/>
    </source>
</evidence>
<name>A0A1I8N6S2_MUSDO</name>
<evidence type="ECO:0000256" key="3">
    <source>
        <dbReference type="ARBA" id="ARBA00022692"/>
    </source>
</evidence>
<dbReference type="OrthoDB" id="8044407at2759"/>
<keyword evidence="5 8" id="KW-0472">Membrane</keyword>
<feature type="transmembrane region" description="Helical" evidence="8">
    <location>
        <begin position="557"/>
        <end position="578"/>
    </location>
</feature>
<dbReference type="KEGG" id="mde:101901637"/>
<dbReference type="eggNOG" id="ENOG502RBFV">
    <property type="taxonomic scope" value="Eukaryota"/>
</dbReference>
<feature type="transmembrane region" description="Helical" evidence="8">
    <location>
        <begin position="286"/>
        <end position="306"/>
    </location>
</feature>
<dbReference type="RefSeq" id="XP_005184786.1">
    <property type="nucleotide sequence ID" value="XM_005184729.1"/>
</dbReference>
<feature type="transmembrane region" description="Helical" evidence="8">
    <location>
        <begin position="326"/>
        <end position="346"/>
    </location>
</feature>
<dbReference type="PANTHER" id="PTHR42643:SF39">
    <property type="entry name" value="IONOTROPIC RECEPTOR 56A-RELATED"/>
    <property type="match status" value="1"/>
</dbReference>
<organism evidence="9">
    <name type="scientific">Musca domestica</name>
    <name type="common">House fly</name>
    <dbReference type="NCBI Taxonomy" id="7370"/>
    <lineage>
        <taxon>Eukaryota</taxon>
        <taxon>Metazoa</taxon>
        <taxon>Ecdysozoa</taxon>
        <taxon>Arthropoda</taxon>
        <taxon>Hexapoda</taxon>
        <taxon>Insecta</taxon>
        <taxon>Pterygota</taxon>
        <taxon>Neoptera</taxon>
        <taxon>Endopterygota</taxon>
        <taxon>Diptera</taxon>
        <taxon>Brachycera</taxon>
        <taxon>Muscomorpha</taxon>
        <taxon>Muscoidea</taxon>
        <taxon>Muscidae</taxon>
        <taxon>Musca</taxon>
    </lineage>
</organism>
<reference evidence="9" key="1">
    <citation type="submission" date="2020-05" db="UniProtKB">
        <authorList>
            <consortium name="EnsemblMetazoa"/>
        </authorList>
    </citation>
    <scope>IDENTIFICATION</scope>
    <source>
        <strain evidence="9">Aabys</strain>
    </source>
</reference>
<evidence type="ECO:0000313" key="9">
    <source>
        <dbReference type="EnsemblMetazoa" id="MDOA012119-PA"/>
    </source>
</evidence>
<evidence type="ECO:0000313" key="11">
    <source>
        <dbReference type="RefSeq" id="XP_005184786.1"/>
    </source>
</evidence>
<dbReference type="GO" id="GO:0005886">
    <property type="term" value="C:plasma membrane"/>
    <property type="evidence" value="ECO:0007669"/>
    <property type="project" value="UniProtKB-SubCell"/>
</dbReference>
<evidence type="ECO:0000256" key="7">
    <source>
        <dbReference type="ARBA" id="ARBA00023180"/>
    </source>
</evidence>
<evidence type="ECO:0000256" key="2">
    <source>
        <dbReference type="ARBA" id="ARBA00022475"/>
    </source>
</evidence>
<dbReference type="SUPFAM" id="SSF53850">
    <property type="entry name" value="Periplasmic binding protein-like II"/>
    <property type="match status" value="1"/>
</dbReference>
<dbReference type="GeneID" id="101901637"/>
<dbReference type="Proteomes" id="UP001652621">
    <property type="component" value="Unplaced"/>
</dbReference>
<dbReference type="AlphaFoldDB" id="A0A1I8N6S2"/>
<dbReference type="InterPro" id="IPR052192">
    <property type="entry name" value="Insect_Ionotropic_Sensory_Rcpt"/>
</dbReference>
<dbReference type="VEuPathDB" id="VectorBase:MDOMA2_001425"/>
<evidence type="ECO:0000256" key="6">
    <source>
        <dbReference type="ARBA" id="ARBA00023170"/>
    </source>
</evidence>
<dbReference type="VEuPathDB" id="VectorBase:MDOA012119"/>
<sequence>MANLIDQIAEFWNMTSVYIIYNSKIQDNNLLRDFLSKLHQKENSYLHGLPHLSLRERDIASPLYDIANMGHKDMVLTIMHSVYDTVLKATANATRHHRSCFTIYLLYGNSNPKDLHYLFGQLWKYQLRRPLVIGNGKDLLTMDPYPELKIVNVTLEPMATWFPIANGIKDFKGYIVHMPVQTDIPSTYFYRDEKTRKFKADGSAAWIINELMSRVNVTLKVYPLKFNHSYVVRPARHFELLRSGEIELSPQLLTVLRKENDVDFSYPFVSTSRCIMMPRPRKVTIGFYRFITWKLYAFLGVFMVLYEVLWKFYPRYCRKVNRGYSWLHYRPFYAIGVLFGIPIPQLPLPSFVHLRSFAFLRLLIVYFIIAFSGNCISQMFSCHFTSLLTASYVKGAANIRLEDIFSARIPIMTRGYDVELFAKLYKIDDFDRDKIRTTSYEDIQAHRSQLNSSFMYLVTKEEYVFLEQQQRYLHPKLFRLTNICHGPYTLQFPLRADSHFLELFYFFILRLRESGIYEHHKRSLFQRAKSHGQSDYLQEGDIKGTSELDITFNTLRAMMFVLSVGYSSSIVVFILELYGKRIVCWLRGFKF</sequence>
<reference evidence="11" key="2">
    <citation type="submission" date="2025-04" db="UniProtKB">
        <authorList>
            <consortium name="RefSeq"/>
        </authorList>
    </citation>
    <scope>IDENTIFICATION</scope>
    <source>
        <strain evidence="11">Aabys</strain>
    </source>
</reference>
<evidence type="ECO:0000256" key="8">
    <source>
        <dbReference type="SAM" id="Phobius"/>
    </source>
</evidence>
<keyword evidence="6" id="KW-0675">Receptor</keyword>
<keyword evidence="2" id="KW-1003">Cell membrane</keyword>
<evidence type="ECO:0000256" key="4">
    <source>
        <dbReference type="ARBA" id="ARBA00022989"/>
    </source>
</evidence>
<protein>
    <submittedName>
        <fullName evidence="11">Uncharacterized protein LOC101901637</fullName>
    </submittedName>
</protein>
<keyword evidence="10" id="KW-1185">Reference proteome</keyword>
<proteinExistence type="predicted"/>
<feature type="transmembrane region" description="Helical" evidence="8">
    <location>
        <begin position="358"/>
        <end position="380"/>
    </location>
</feature>
<gene>
    <name evidence="9" type="primary">101901637</name>
    <name evidence="11" type="synonym">LOC101901637</name>
</gene>
<keyword evidence="3 8" id="KW-0812">Transmembrane</keyword>
<keyword evidence="7" id="KW-0325">Glycoprotein</keyword>
<keyword evidence="4 8" id="KW-1133">Transmembrane helix</keyword>
<dbReference type="EnsemblMetazoa" id="MDOA012119-RA">
    <property type="protein sequence ID" value="MDOA012119-PA"/>
    <property type="gene ID" value="MDOA012119"/>
</dbReference>